<evidence type="ECO:0000313" key="3">
    <source>
        <dbReference type="Proteomes" id="UP001221898"/>
    </source>
</evidence>
<organism evidence="2 3">
    <name type="scientific">Aldrovandia affinis</name>
    <dbReference type="NCBI Taxonomy" id="143900"/>
    <lineage>
        <taxon>Eukaryota</taxon>
        <taxon>Metazoa</taxon>
        <taxon>Chordata</taxon>
        <taxon>Craniata</taxon>
        <taxon>Vertebrata</taxon>
        <taxon>Euteleostomi</taxon>
        <taxon>Actinopterygii</taxon>
        <taxon>Neopterygii</taxon>
        <taxon>Teleostei</taxon>
        <taxon>Notacanthiformes</taxon>
        <taxon>Halosauridae</taxon>
        <taxon>Aldrovandia</taxon>
    </lineage>
</organism>
<gene>
    <name evidence="2" type="ORF">AAFF_G00230420</name>
</gene>
<evidence type="ECO:0000256" key="1">
    <source>
        <dbReference type="SAM" id="MobiDB-lite"/>
    </source>
</evidence>
<keyword evidence="3" id="KW-1185">Reference proteome</keyword>
<proteinExistence type="predicted"/>
<name>A0AAD7W469_9TELE</name>
<protein>
    <submittedName>
        <fullName evidence="2">Uncharacterized protein</fullName>
    </submittedName>
</protein>
<comment type="caution">
    <text evidence="2">The sequence shown here is derived from an EMBL/GenBank/DDBJ whole genome shotgun (WGS) entry which is preliminary data.</text>
</comment>
<feature type="region of interest" description="Disordered" evidence="1">
    <location>
        <begin position="1"/>
        <end position="23"/>
    </location>
</feature>
<feature type="region of interest" description="Disordered" evidence="1">
    <location>
        <begin position="36"/>
        <end position="60"/>
    </location>
</feature>
<dbReference type="AlphaFoldDB" id="A0AAD7W469"/>
<accession>A0AAD7W469</accession>
<evidence type="ECO:0000313" key="2">
    <source>
        <dbReference type="EMBL" id="KAJ8379130.1"/>
    </source>
</evidence>
<reference evidence="2" key="1">
    <citation type="journal article" date="2023" name="Science">
        <title>Genome structures resolve the early diversification of teleost fishes.</title>
        <authorList>
            <person name="Parey E."/>
            <person name="Louis A."/>
            <person name="Montfort J."/>
            <person name="Bouchez O."/>
            <person name="Roques C."/>
            <person name="Iampietro C."/>
            <person name="Lluch J."/>
            <person name="Castinel A."/>
            <person name="Donnadieu C."/>
            <person name="Desvignes T."/>
            <person name="Floi Bucao C."/>
            <person name="Jouanno E."/>
            <person name="Wen M."/>
            <person name="Mejri S."/>
            <person name="Dirks R."/>
            <person name="Jansen H."/>
            <person name="Henkel C."/>
            <person name="Chen W.J."/>
            <person name="Zahm M."/>
            <person name="Cabau C."/>
            <person name="Klopp C."/>
            <person name="Thompson A.W."/>
            <person name="Robinson-Rechavi M."/>
            <person name="Braasch I."/>
            <person name="Lecointre G."/>
            <person name="Bobe J."/>
            <person name="Postlethwait J.H."/>
            <person name="Berthelot C."/>
            <person name="Roest Crollius H."/>
            <person name="Guiguen Y."/>
        </authorList>
    </citation>
    <scope>NUCLEOTIDE SEQUENCE</scope>
    <source>
        <strain evidence="2">NC1722</strain>
    </source>
</reference>
<dbReference type="EMBL" id="JAINUG010000300">
    <property type="protein sequence ID" value="KAJ8379130.1"/>
    <property type="molecule type" value="Genomic_DNA"/>
</dbReference>
<sequence>MPPGRPENCAPQTMSLSIPPPSSPLRSAHLKVLLSHPSRVEEHERKRRIDRPPPRLQKPNSGAAAILTFAFAERSFLLDQTVWNLAEFQEKVSVDTSWVATVIAPAACCLNLRPDEPP</sequence>
<dbReference type="Proteomes" id="UP001221898">
    <property type="component" value="Unassembled WGS sequence"/>
</dbReference>